<dbReference type="GO" id="GO:0005007">
    <property type="term" value="F:fibroblast growth factor receptor activity"/>
    <property type="evidence" value="ECO:0007669"/>
    <property type="project" value="TreeGrafter"/>
</dbReference>
<dbReference type="FunFam" id="3.30.200.20:FF:000011">
    <property type="entry name" value="Fibroblast growth factor receptor"/>
    <property type="match status" value="1"/>
</dbReference>
<reference evidence="12" key="2">
    <citation type="submission" date="2025-09" db="UniProtKB">
        <authorList>
            <consortium name="Ensembl"/>
        </authorList>
    </citation>
    <scope>IDENTIFICATION</scope>
</reference>
<feature type="compositionally biased region" description="Low complexity" evidence="10">
    <location>
        <begin position="304"/>
        <end position="320"/>
    </location>
</feature>
<dbReference type="GO" id="GO:0012505">
    <property type="term" value="C:endomembrane system"/>
    <property type="evidence" value="ECO:0007669"/>
    <property type="project" value="UniProtKB-SubCell"/>
</dbReference>
<evidence type="ECO:0000256" key="2">
    <source>
        <dbReference type="ARBA" id="ARBA00022475"/>
    </source>
</evidence>
<dbReference type="GO" id="GO:0005886">
    <property type="term" value="C:plasma membrane"/>
    <property type="evidence" value="ECO:0007669"/>
    <property type="project" value="UniProtKB-SubCell"/>
</dbReference>
<dbReference type="SUPFAM" id="SSF56112">
    <property type="entry name" value="Protein kinase-like (PK-like)"/>
    <property type="match status" value="1"/>
</dbReference>
<organism evidence="12 13">
    <name type="scientific">Neovison vison</name>
    <name type="common">American mink</name>
    <name type="synonym">Mustela vison</name>
    <dbReference type="NCBI Taxonomy" id="452646"/>
    <lineage>
        <taxon>Eukaryota</taxon>
        <taxon>Metazoa</taxon>
        <taxon>Chordata</taxon>
        <taxon>Craniata</taxon>
        <taxon>Vertebrata</taxon>
        <taxon>Euteleostomi</taxon>
        <taxon>Mammalia</taxon>
        <taxon>Eutheria</taxon>
        <taxon>Laurasiatheria</taxon>
        <taxon>Carnivora</taxon>
        <taxon>Caniformia</taxon>
        <taxon>Musteloidea</taxon>
        <taxon>Mustelidae</taxon>
        <taxon>Mustelinae</taxon>
        <taxon>Neogale</taxon>
    </lineage>
</organism>
<dbReference type="Proteomes" id="UP000694425">
    <property type="component" value="Unplaced"/>
</dbReference>
<evidence type="ECO:0000256" key="7">
    <source>
        <dbReference type="PIRSR" id="PIRSR000615-2"/>
    </source>
</evidence>
<evidence type="ECO:0000256" key="8">
    <source>
        <dbReference type="PIRSR" id="PIRSR000615-4"/>
    </source>
</evidence>
<dbReference type="InterPro" id="IPR050122">
    <property type="entry name" value="RTK"/>
</dbReference>
<dbReference type="Pfam" id="PF07714">
    <property type="entry name" value="PK_Tyr_Ser-Thr"/>
    <property type="match status" value="1"/>
</dbReference>
<protein>
    <recommendedName>
        <fullName evidence="5">Fibroblast growth factor receptor 3</fullName>
    </recommendedName>
</protein>
<comment type="subcellular location">
    <subcellularLocation>
        <location evidence="1">Cell membrane</location>
    </subcellularLocation>
    <subcellularLocation>
        <location evidence="6">Endomembrane system</location>
        <topology evidence="6">Single-pass type I membrane protein</topology>
    </subcellularLocation>
</comment>
<dbReference type="Gene3D" id="3.30.200.20">
    <property type="entry name" value="Phosphorylase Kinase, domain 1"/>
    <property type="match status" value="1"/>
</dbReference>
<evidence type="ECO:0000313" key="12">
    <source>
        <dbReference type="Ensembl" id="ENSNVIP00000000119.1"/>
    </source>
</evidence>
<dbReference type="Gene3D" id="1.10.510.10">
    <property type="entry name" value="Transferase(Phosphotransferase) domain 1"/>
    <property type="match status" value="1"/>
</dbReference>
<dbReference type="AlphaFoldDB" id="A0A8C6ZX23"/>
<feature type="region of interest" description="Disordered" evidence="10">
    <location>
        <begin position="300"/>
        <end position="339"/>
    </location>
</feature>
<evidence type="ECO:0000256" key="5">
    <source>
        <dbReference type="ARBA" id="ARBA00039657"/>
    </source>
</evidence>
<dbReference type="GO" id="GO:0017134">
    <property type="term" value="F:fibroblast growth factor binding"/>
    <property type="evidence" value="ECO:0007669"/>
    <property type="project" value="TreeGrafter"/>
</dbReference>
<dbReference type="PIRSF" id="PIRSF000615">
    <property type="entry name" value="TyrPK_CSF1-R"/>
    <property type="match status" value="1"/>
</dbReference>
<dbReference type="PROSITE" id="PS00107">
    <property type="entry name" value="PROTEIN_KINASE_ATP"/>
    <property type="match status" value="1"/>
</dbReference>
<dbReference type="InterPro" id="IPR017441">
    <property type="entry name" value="Protein_kinase_ATP_BS"/>
</dbReference>
<dbReference type="PANTHER" id="PTHR24416:SF505">
    <property type="entry name" value="FIBROBLAST GROWTH FACTOR RECEPTOR 3"/>
    <property type="match status" value="1"/>
</dbReference>
<feature type="binding site" evidence="7 9">
    <location>
        <position position="78"/>
    </location>
    <ligand>
        <name>ATP</name>
        <dbReference type="ChEBI" id="CHEBI:30616"/>
    </ligand>
</feature>
<evidence type="ECO:0000256" key="3">
    <source>
        <dbReference type="ARBA" id="ARBA00022741"/>
    </source>
</evidence>
<keyword evidence="3 7" id="KW-0547">Nucleotide-binding</keyword>
<dbReference type="GO" id="GO:0043235">
    <property type="term" value="C:receptor complex"/>
    <property type="evidence" value="ECO:0007669"/>
    <property type="project" value="TreeGrafter"/>
</dbReference>
<keyword evidence="2" id="KW-1003">Cell membrane</keyword>
<accession>A0A8C6ZX23</accession>
<evidence type="ECO:0000256" key="9">
    <source>
        <dbReference type="PROSITE-ProRule" id="PRU10141"/>
    </source>
</evidence>
<feature type="binding site" evidence="7">
    <location>
        <begin position="49"/>
        <end position="56"/>
    </location>
    <ligand>
        <name>ATP</name>
        <dbReference type="ChEBI" id="CHEBI:30616"/>
    </ligand>
</feature>
<keyword evidence="2" id="KW-0472">Membrane</keyword>
<dbReference type="GeneTree" id="ENSGT00940000159880"/>
<dbReference type="GO" id="GO:0005524">
    <property type="term" value="F:ATP binding"/>
    <property type="evidence" value="ECO:0007669"/>
    <property type="project" value="UniProtKB-UniRule"/>
</dbReference>
<dbReference type="InterPro" id="IPR001245">
    <property type="entry name" value="Ser-Thr/Tyr_kinase_cat_dom"/>
</dbReference>
<keyword evidence="4 7" id="KW-0067">ATP-binding</keyword>
<evidence type="ECO:0000259" key="11">
    <source>
        <dbReference type="PROSITE" id="PS50011"/>
    </source>
</evidence>
<evidence type="ECO:0000256" key="1">
    <source>
        <dbReference type="ARBA" id="ARBA00004236"/>
    </source>
</evidence>
<dbReference type="PANTHER" id="PTHR24416">
    <property type="entry name" value="TYROSINE-PROTEIN KINASE RECEPTOR"/>
    <property type="match status" value="1"/>
</dbReference>
<dbReference type="Ensembl" id="ENSNVIT00000000145.1">
    <property type="protein sequence ID" value="ENSNVIP00000000119.1"/>
    <property type="gene ID" value="ENSNVIG00000000117.1"/>
</dbReference>
<keyword evidence="13" id="KW-1185">Reference proteome</keyword>
<evidence type="ECO:0000256" key="6">
    <source>
        <dbReference type="ARBA" id="ARBA00046288"/>
    </source>
</evidence>
<dbReference type="InterPro" id="IPR000719">
    <property type="entry name" value="Prot_kinase_dom"/>
</dbReference>
<evidence type="ECO:0000256" key="4">
    <source>
        <dbReference type="ARBA" id="ARBA00022840"/>
    </source>
</evidence>
<proteinExistence type="predicted"/>
<evidence type="ECO:0000256" key="10">
    <source>
        <dbReference type="SAM" id="MobiDB-lite"/>
    </source>
</evidence>
<dbReference type="FunFam" id="1.10.510.10:FF:001784">
    <property type="entry name" value="Fibroblast growth factor receptor 2"/>
    <property type="match status" value="1"/>
</dbReference>
<dbReference type="GO" id="GO:0043410">
    <property type="term" value="P:positive regulation of MAPK cascade"/>
    <property type="evidence" value="ECO:0007669"/>
    <property type="project" value="TreeGrafter"/>
</dbReference>
<dbReference type="InterPro" id="IPR011009">
    <property type="entry name" value="Kinase-like_dom_sf"/>
</dbReference>
<sequence length="339" mass="37385">MNSNTPLVRIARLSSGEGPALANVSELELPADPKWELSRARLTLGKPLGEGCFGQVVMAEAIGIDKDRAARPVTVAVKMLKDDATDKDLSDLVSEMEMMKMIGRHKNIINLLGACTQGGPLYVLVEYAAKGNLREYLRARRPPGLDYSFDTCGPPGEQLTCKDLVSCAYQVARGMEYLASQKKTTNGRLPVKWMAPEALFDRVYTHQSDVWSFGVLLWEIFTLGGSPYPGIPVEELFKLLKEGHRMDKPANCTHDLYMIMRECWHAVPSQRPTFKQLVEDLDRILTVTSTDEYLDLSVPFEQYSPGGQDTPSSSSSGDDSVFAHDLLPPAPTSSGGLRT</sequence>
<evidence type="ECO:0000313" key="13">
    <source>
        <dbReference type="Proteomes" id="UP000694425"/>
    </source>
</evidence>
<feature type="domain" description="Protein kinase" evidence="11">
    <location>
        <begin position="42"/>
        <end position="294"/>
    </location>
</feature>
<name>A0A8C6ZX23_NEOVI</name>
<feature type="site" description="Important for interaction with phosphotyrosine-binding proteins" evidence="8">
    <location>
        <position position="293"/>
    </location>
</feature>
<dbReference type="PROSITE" id="PS50011">
    <property type="entry name" value="PROTEIN_KINASE_DOM"/>
    <property type="match status" value="1"/>
</dbReference>
<reference evidence="12" key="1">
    <citation type="submission" date="2025-08" db="UniProtKB">
        <authorList>
            <consortium name="Ensembl"/>
        </authorList>
    </citation>
    <scope>IDENTIFICATION</scope>
</reference>